<comment type="caution">
    <text evidence="1">The sequence shown here is derived from an EMBL/GenBank/DDBJ whole genome shotgun (WGS) entry which is preliminary data.</text>
</comment>
<dbReference type="Proteomes" id="UP000182062">
    <property type="component" value="Unassembled WGS sequence"/>
</dbReference>
<dbReference type="RefSeq" id="WP_071618440.1">
    <property type="nucleotide sequence ID" value="NZ_MINN01000085.1"/>
</dbReference>
<evidence type="ECO:0000313" key="2">
    <source>
        <dbReference type="Proteomes" id="UP000182062"/>
    </source>
</evidence>
<reference evidence="1 2" key="1">
    <citation type="submission" date="2016-09" db="EMBL/GenBank/DDBJ databases">
        <title>Bacillus aquimaris SAMM genome sequence reveals colonization and biosurfactant production capacities.</title>
        <authorList>
            <person name="Waghmode S.R."/>
            <person name="Suryavanshi M.V."/>
        </authorList>
    </citation>
    <scope>NUCLEOTIDE SEQUENCE [LARGE SCALE GENOMIC DNA]</scope>
    <source>
        <strain evidence="1 2">SAMM</strain>
    </source>
</reference>
<gene>
    <name evidence="1" type="ORF">BHE18_08310</name>
</gene>
<evidence type="ECO:0000313" key="1">
    <source>
        <dbReference type="EMBL" id="OIU71041.1"/>
    </source>
</evidence>
<proteinExistence type="predicted"/>
<evidence type="ECO:0008006" key="3">
    <source>
        <dbReference type="Google" id="ProtNLM"/>
    </source>
</evidence>
<sequence>MYNHHSVFDLPEKTTKIWRYMDFTKFIDMINSQHLFFVRSDKFKDPFEGRYSNANKSLNYREKIYGEKNDNKIFKKLENLNRYDRKFTLINCWHMNEYESAAMWDLYLKSEEGIAIQSTVGKLIDSFCETEESIYIGKVKYIDFKRDWVPEGNTFNPFIYKRKSFEHEKELRLLHHLGLPSSNGAIDYSADSPVQFGKSISCDIKTLIENIYVSPTSADWFHDLIISMCERLELKKPVLHSDLKELPY</sequence>
<keyword evidence="2" id="KW-1185">Reference proteome</keyword>
<protein>
    <recommendedName>
        <fullName evidence="3">DUF2971 domain-containing protein</fullName>
    </recommendedName>
</protein>
<name>A0A1J6WYQ5_9BACI</name>
<organism evidence="1 2">
    <name type="scientific">Rossellomorea aquimaris</name>
    <dbReference type="NCBI Taxonomy" id="189382"/>
    <lineage>
        <taxon>Bacteria</taxon>
        <taxon>Bacillati</taxon>
        <taxon>Bacillota</taxon>
        <taxon>Bacilli</taxon>
        <taxon>Bacillales</taxon>
        <taxon>Bacillaceae</taxon>
        <taxon>Rossellomorea</taxon>
    </lineage>
</organism>
<dbReference type="EMBL" id="MINN01000085">
    <property type="protein sequence ID" value="OIU71041.1"/>
    <property type="molecule type" value="Genomic_DNA"/>
</dbReference>
<accession>A0A1J6WYQ5</accession>
<dbReference type="OrthoDB" id="8548541at2"/>
<dbReference type="AlphaFoldDB" id="A0A1J6WYQ5"/>